<feature type="transmembrane region" description="Helical" evidence="6">
    <location>
        <begin position="46"/>
        <end position="64"/>
    </location>
</feature>
<dbReference type="Gene3D" id="1.20.1720.10">
    <property type="entry name" value="Multidrug resistance protein D"/>
    <property type="match status" value="1"/>
</dbReference>
<feature type="transmembrane region" description="Helical" evidence="6">
    <location>
        <begin position="291"/>
        <end position="314"/>
    </location>
</feature>
<dbReference type="InterPro" id="IPR020846">
    <property type="entry name" value="MFS_dom"/>
</dbReference>
<sequence length="471" mass="49016">MKLRHDPRTAVLIALILTMALVAMDTTILATAVPQVVGDLGGFDQVGWVFSVYLLAQTVTIPIYGKLTDLYGRKPILVVGVVVFLIGSALSAGAWNMVSLIAFRAVQGIGAGAIGSTVQTVAGDIYTVAERGRIQGYLASVWGISAVIAPALGGLFAQYLSWRWIFLVNIPIGIFALFLIVRDLHDDVVRRRHHIDYLGAILVLVSAGMLILGLLQGGTTWAWGSPASIAVFTIGALAGAALILVERRAAEPILPPWLLTSRHTAASLAATATAGTIVIGLSVYLPNWGQTVLGLSPIAAGFVLATMSITWPLASGISARIYLRIGFRNTALLGAFAAVGAAAGFAMLGPGAPVWQPVACTALMGAGMGWLFSPLIVGLQNTVGWDQRGTITGGLMFSRFLGQSVGAAGFGAVANTVLRRQSDQPAAVAMHSATHAVFVGLLLAGLLTAAILVIVPRRFPSHAAAEAQSAT</sequence>
<feature type="transmembrane region" description="Helical" evidence="6">
    <location>
        <begin position="400"/>
        <end position="418"/>
    </location>
</feature>
<keyword evidence="5 6" id="KW-0472">Membrane</keyword>
<name>A0ABN9NIT3_9MYCO</name>
<evidence type="ECO:0000259" key="7">
    <source>
        <dbReference type="PROSITE" id="PS50850"/>
    </source>
</evidence>
<dbReference type="SUPFAM" id="SSF103473">
    <property type="entry name" value="MFS general substrate transporter"/>
    <property type="match status" value="1"/>
</dbReference>
<keyword evidence="2" id="KW-0813">Transport</keyword>
<dbReference type="CDD" id="cd17502">
    <property type="entry name" value="MFS_Azr1_MDR_like"/>
    <property type="match status" value="1"/>
</dbReference>
<feature type="transmembrane region" description="Helical" evidence="6">
    <location>
        <begin position="326"/>
        <end position="348"/>
    </location>
</feature>
<keyword evidence="3 6" id="KW-0812">Transmembrane</keyword>
<accession>A0ABN9NIT3</accession>
<organism evidence="8 9">
    <name type="scientific">[Mycobacterium] burgundiense</name>
    <dbReference type="NCBI Taxonomy" id="3064286"/>
    <lineage>
        <taxon>Bacteria</taxon>
        <taxon>Bacillati</taxon>
        <taxon>Actinomycetota</taxon>
        <taxon>Actinomycetes</taxon>
        <taxon>Mycobacteriales</taxon>
        <taxon>Mycobacteriaceae</taxon>
        <taxon>Mycolicibacterium</taxon>
    </lineage>
</organism>
<dbReference type="InterPro" id="IPR036259">
    <property type="entry name" value="MFS_trans_sf"/>
</dbReference>
<feature type="transmembrane region" description="Helical" evidence="6">
    <location>
        <begin position="433"/>
        <end position="455"/>
    </location>
</feature>
<dbReference type="InterPro" id="IPR011701">
    <property type="entry name" value="MFS"/>
</dbReference>
<dbReference type="EMBL" id="OY726397">
    <property type="protein sequence ID" value="CAJ1507089.1"/>
    <property type="molecule type" value="Genomic_DNA"/>
</dbReference>
<feature type="domain" description="Major facilitator superfamily (MFS) profile" evidence="7">
    <location>
        <begin position="11"/>
        <end position="457"/>
    </location>
</feature>
<keyword evidence="9" id="KW-1185">Reference proteome</keyword>
<feature type="transmembrane region" description="Helical" evidence="6">
    <location>
        <begin position="76"/>
        <end position="95"/>
    </location>
</feature>
<reference evidence="8 9" key="1">
    <citation type="submission" date="2023-08" db="EMBL/GenBank/DDBJ databases">
        <authorList>
            <person name="Folkvardsen B D."/>
            <person name="Norman A."/>
        </authorList>
    </citation>
    <scope>NUCLEOTIDE SEQUENCE [LARGE SCALE GENOMIC DNA]</scope>
    <source>
        <strain evidence="8 9">Mu0053</strain>
    </source>
</reference>
<dbReference type="PROSITE" id="PS50850">
    <property type="entry name" value="MFS"/>
    <property type="match status" value="1"/>
</dbReference>
<evidence type="ECO:0000313" key="9">
    <source>
        <dbReference type="Proteomes" id="UP001190465"/>
    </source>
</evidence>
<evidence type="ECO:0000256" key="5">
    <source>
        <dbReference type="ARBA" id="ARBA00023136"/>
    </source>
</evidence>
<dbReference type="Pfam" id="PF07690">
    <property type="entry name" value="MFS_1"/>
    <property type="match status" value="1"/>
</dbReference>
<proteinExistence type="predicted"/>
<evidence type="ECO:0000256" key="4">
    <source>
        <dbReference type="ARBA" id="ARBA00022989"/>
    </source>
</evidence>
<dbReference type="PANTHER" id="PTHR23501">
    <property type="entry name" value="MAJOR FACILITATOR SUPERFAMILY"/>
    <property type="match status" value="1"/>
</dbReference>
<evidence type="ECO:0000313" key="8">
    <source>
        <dbReference type="EMBL" id="CAJ1507089.1"/>
    </source>
</evidence>
<evidence type="ECO:0000256" key="3">
    <source>
        <dbReference type="ARBA" id="ARBA00022692"/>
    </source>
</evidence>
<feature type="transmembrane region" description="Helical" evidence="6">
    <location>
        <begin position="134"/>
        <end position="156"/>
    </location>
</feature>
<dbReference type="Proteomes" id="UP001190465">
    <property type="component" value="Chromosome"/>
</dbReference>
<feature type="transmembrane region" description="Helical" evidence="6">
    <location>
        <begin position="265"/>
        <end position="285"/>
    </location>
</feature>
<feature type="transmembrane region" description="Helical" evidence="6">
    <location>
        <begin position="221"/>
        <end position="245"/>
    </location>
</feature>
<feature type="transmembrane region" description="Helical" evidence="6">
    <location>
        <begin position="162"/>
        <end position="182"/>
    </location>
</feature>
<comment type="subcellular location">
    <subcellularLocation>
        <location evidence="1">Cell inner membrane</location>
        <topology evidence="1">Multi-pass membrane protein</topology>
    </subcellularLocation>
</comment>
<dbReference type="RefSeq" id="WP_308478783.1">
    <property type="nucleotide sequence ID" value="NZ_OY726397.1"/>
</dbReference>
<dbReference type="Gene3D" id="1.20.1250.20">
    <property type="entry name" value="MFS general substrate transporter like domains"/>
    <property type="match status" value="1"/>
</dbReference>
<dbReference type="PRINTS" id="PR01036">
    <property type="entry name" value="TCRTETB"/>
</dbReference>
<gene>
    <name evidence="8" type="ORF">MU0053_003394</name>
</gene>
<evidence type="ECO:0000256" key="2">
    <source>
        <dbReference type="ARBA" id="ARBA00022448"/>
    </source>
</evidence>
<evidence type="ECO:0000256" key="1">
    <source>
        <dbReference type="ARBA" id="ARBA00004429"/>
    </source>
</evidence>
<evidence type="ECO:0000256" key="6">
    <source>
        <dbReference type="SAM" id="Phobius"/>
    </source>
</evidence>
<dbReference type="PANTHER" id="PTHR23501:SF191">
    <property type="entry name" value="VACUOLAR BASIC AMINO ACID TRANSPORTER 4"/>
    <property type="match status" value="1"/>
</dbReference>
<protein>
    <submittedName>
        <fullName evidence="8">MDR family MFS transporter</fullName>
    </submittedName>
</protein>
<feature type="transmembrane region" description="Helical" evidence="6">
    <location>
        <begin position="354"/>
        <end position="379"/>
    </location>
</feature>
<keyword evidence="4 6" id="KW-1133">Transmembrane helix</keyword>
<feature type="transmembrane region" description="Helical" evidence="6">
    <location>
        <begin position="101"/>
        <end position="122"/>
    </location>
</feature>
<feature type="transmembrane region" description="Helical" evidence="6">
    <location>
        <begin position="194"/>
        <end position="215"/>
    </location>
</feature>